<comment type="caution">
    <text evidence="2">The sequence shown here is derived from an EMBL/GenBank/DDBJ whole genome shotgun (WGS) entry which is preliminary data.</text>
</comment>
<organism evidence="2 3">
    <name type="scientific">Penicillium cf. viridicatum</name>
    <dbReference type="NCBI Taxonomy" id="2972119"/>
    <lineage>
        <taxon>Eukaryota</taxon>
        <taxon>Fungi</taxon>
        <taxon>Dikarya</taxon>
        <taxon>Ascomycota</taxon>
        <taxon>Pezizomycotina</taxon>
        <taxon>Eurotiomycetes</taxon>
        <taxon>Eurotiomycetidae</taxon>
        <taxon>Eurotiales</taxon>
        <taxon>Aspergillaceae</taxon>
        <taxon>Penicillium</taxon>
    </lineage>
</organism>
<gene>
    <name evidence="2" type="ORF">N7449_012070</name>
</gene>
<evidence type="ECO:0000313" key="3">
    <source>
        <dbReference type="Proteomes" id="UP001150942"/>
    </source>
</evidence>
<reference evidence="2" key="1">
    <citation type="submission" date="2022-11" db="EMBL/GenBank/DDBJ databases">
        <authorList>
            <person name="Petersen C."/>
        </authorList>
    </citation>
    <scope>NUCLEOTIDE SEQUENCE</scope>
    <source>
        <strain evidence="2">IBT 20477</strain>
    </source>
</reference>
<protein>
    <submittedName>
        <fullName evidence="2">Uncharacterized protein</fullName>
    </submittedName>
</protein>
<reference evidence="2" key="2">
    <citation type="journal article" date="2023" name="IMA Fungus">
        <title>Comparative genomic study of the Penicillium genus elucidates a diverse pangenome and 15 lateral gene transfer events.</title>
        <authorList>
            <person name="Petersen C."/>
            <person name="Sorensen T."/>
            <person name="Nielsen M.R."/>
            <person name="Sondergaard T.E."/>
            <person name="Sorensen J.L."/>
            <person name="Fitzpatrick D.A."/>
            <person name="Frisvad J.C."/>
            <person name="Nielsen K.L."/>
        </authorList>
    </citation>
    <scope>NUCLEOTIDE SEQUENCE</scope>
    <source>
        <strain evidence="2">IBT 20477</strain>
    </source>
</reference>
<evidence type="ECO:0000256" key="1">
    <source>
        <dbReference type="SAM" id="MobiDB-lite"/>
    </source>
</evidence>
<dbReference type="EMBL" id="JAPQKQ010000009">
    <property type="protein sequence ID" value="KAJ5181923.1"/>
    <property type="molecule type" value="Genomic_DNA"/>
</dbReference>
<dbReference type="Proteomes" id="UP001150942">
    <property type="component" value="Unassembled WGS sequence"/>
</dbReference>
<keyword evidence="3" id="KW-1185">Reference proteome</keyword>
<evidence type="ECO:0000313" key="2">
    <source>
        <dbReference type="EMBL" id="KAJ5181923.1"/>
    </source>
</evidence>
<dbReference type="AlphaFoldDB" id="A0A9W9IPM2"/>
<name>A0A9W9IPM2_9EURO</name>
<accession>A0A9W9IPM2</accession>
<dbReference type="OrthoDB" id="10265322at2759"/>
<proteinExistence type="predicted"/>
<feature type="region of interest" description="Disordered" evidence="1">
    <location>
        <begin position="14"/>
        <end position="44"/>
    </location>
</feature>
<sequence>MLATLTSRKPLPVVATDPVSDTVPWGEPYVPGGAGPKDPSPPFGNYTLTGQVSGHADVTFTPDSAGATLETVEATYHNYSDDGLNFITGNEKVTALHPNSTLIHVDWYLDLSSTGISNSTKVTGPGGFHFEVDVQLNKFYANGTLTTTVDGVVYKQPENGC</sequence>